<dbReference type="InterPro" id="IPR043502">
    <property type="entry name" value="DNA/RNA_pol_sf"/>
</dbReference>
<dbReference type="InterPro" id="IPR013103">
    <property type="entry name" value="RVT_2"/>
</dbReference>
<evidence type="ECO:0000259" key="2">
    <source>
        <dbReference type="Pfam" id="PF07727"/>
    </source>
</evidence>
<dbReference type="Pfam" id="PF07727">
    <property type="entry name" value="RVT_2"/>
    <property type="match status" value="1"/>
</dbReference>
<comment type="caution">
    <text evidence="3">The sequence shown here is derived from an EMBL/GenBank/DDBJ whole genome shotgun (WGS) entry which is preliminary data.</text>
</comment>
<evidence type="ECO:0000256" key="1">
    <source>
        <dbReference type="SAM" id="MobiDB-lite"/>
    </source>
</evidence>
<dbReference type="SUPFAM" id="SSF56672">
    <property type="entry name" value="DNA/RNA polymerases"/>
    <property type="match status" value="1"/>
</dbReference>
<dbReference type="Proteomes" id="UP001151760">
    <property type="component" value="Unassembled WGS sequence"/>
</dbReference>
<feature type="region of interest" description="Disordered" evidence="1">
    <location>
        <begin position="1"/>
        <end position="24"/>
    </location>
</feature>
<reference evidence="3" key="2">
    <citation type="submission" date="2022-01" db="EMBL/GenBank/DDBJ databases">
        <authorList>
            <person name="Yamashiro T."/>
            <person name="Shiraishi A."/>
            <person name="Satake H."/>
            <person name="Nakayama K."/>
        </authorList>
    </citation>
    <scope>NUCLEOTIDE SEQUENCE</scope>
</reference>
<feature type="domain" description="Reverse transcriptase Ty1/copia-type" evidence="2">
    <location>
        <begin position="102"/>
        <end position="202"/>
    </location>
</feature>
<proteinExistence type="predicted"/>
<evidence type="ECO:0000313" key="3">
    <source>
        <dbReference type="EMBL" id="GJS86426.1"/>
    </source>
</evidence>
<evidence type="ECO:0000313" key="4">
    <source>
        <dbReference type="Proteomes" id="UP001151760"/>
    </source>
</evidence>
<sequence>MKRGLHPMMKVRDENGNATSMGDKSISNGNSQHTQSMLVFSDQNGVGSNITSNIPTENNEGVEPADNYFDALKDRNWVKAMNAKIEALNKVNTWTITDLPEVQNEWPLFQLDVNNPFLYGDLYEDVYMSLPLGCNGNNDNKVCKLKKLLYGIKQAPIQWNDKLVSALVDHGFVQSKYNDSLFVKDSGNTFMALLVYVDDIVRHSYYWKLC</sequence>
<name>A0ABQ4ZA37_9ASTR</name>
<gene>
    <name evidence="3" type="ORF">Tco_0769062</name>
</gene>
<dbReference type="EMBL" id="BQNB010011123">
    <property type="protein sequence ID" value="GJS86426.1"/>
    <property type="molecule type" value="Genomic_DNA"/>
</dbReference>
<protein>
    <submittedName>
        <fullName evidence="3">Ribonuclease H-like domain-containing protein</fullName>
    </submittedName>
</protein>
<reference evidence="3" key="1">
    <citation type="journal article" date="2022" name="Int. J. Mol. Sci.">
        <title>Draft Genome of Tanacetum Coccineum: Genomic Comparison of Closely Related Tanacetum-Family Plants.</title>
        <authorList>
            <person name="Yamashiro T."/>
            <person name="Shiraishi A."/>
            <person name="Nakayama K."/>
            <person name="Satake H."/>
        </authorList>
    </citation>
    <scope>NUCLEOTIDE SEQUENCE</scope>
</reference>
<accession>A0ABQ4ZA37</accession>
<organism evidence="3 4">
    <name type="scientific">Tanacetum coccineum</name>
    <dbReference type="NCBI Taxonomy" id="301880"/>
    <lineage>
        <taxon>Eukaryota</taxon>
        <taxon>Viridiplantae</taxon>
        <taxon>Streptophyta</taxon>
        <taxon>Embryophyta</taxon>
        <taxon>Tracheophyta</taxon>
        <taxon>Spermatophyta</taxon>
        <taxon>Magnoliopsida</taxon>
        <taxon>eudicotyledons</taxon>
        <taxon>Gunneridae</taxon>
        <taxon>Pentapetalae</taxon>
        <taxon>asterids</taxon>
        <taxon>campanulids</taxon>
        <taxon>Asterales</taxon>
        <taxon>Asteraceae</taxon>
        <taxon>Asteroideae</taxon>
        <taxon>Anthemideae</taxon>
        <taxon>Anthemidinae</taxon>
        <taxon>Tanacetum</taxon>
    </lineage>
</organism>
<keyword evidence="4" id="KW-1185">Reference proteome</keyword>